<sequence>MGTTRYFDLAYFDFGDQINSPVSIQKEINRFVVIDKQLYGLYNVFGNGVIDGWAVEDKGYLTSTGIAISISPGIGIIEYMAAETNIPAAMNFLPANSIVDIYAAIDPTTSRTRSVRFLSFLTSAIVVTSFVRLARVTTGSNNILSIDNTVKD</sequence>
<protein>
    <submittedName>
        <fullName evidence="1">Uncharacterized protein</fullName>
    </submittedName>
</protein>
<evidence type="ECO:0000313" key="1">
    <source>
        <dbReference type="EMBL" id="KKK90763.1"/>
    </source>
</evidence>
<proteinExistence type="predicted"/>
<feature type="non-terminal residue" evidence="1">
    <location>
        <position position="152"/>
    </location>
</feature>
<dbReference type="EMBL" id="LAZR01048951">
    <property type="protein sequence ID" value="KKK90763.1"/>
    <property type="molecule type" value="Genomic_DNA"/>
</dbReference>
<dbReference type="AlphaFoldDB" id="A0A0F8ZAI4"/>
<organism evidence="1">
    <name type="scientific">marine sediment metagenome</name>
    <dbReference type="NCBI Taxonomy" id="412755"/>
    <lineage>
        <taxon>unclassified sequences</taxon>
        <taxon>metagenomes</taxon>
        <taxon>ecological metagenomes</taxon>
    </lineage>
</organism>
<comment type="caution">
    <text evidence="1">The sequence shown here is derived from an EMBL/GenBank/DDBJ whole genome shotgun (WGS) entry which is preliminary data.</text>
</comment>
<reference evidence="1" key="1">
    <citation type="journal article" date="2015" name="Nature">
        <title>Complex archaea that bridge the gap between prokaryotes and eukaryotes.</title>
        <authorList>
            <person name="Spang A."/>
            <person name="Saw J.H."/>
            <person name="Jorgensen S.L."/>
            <person name="Zaremba-Niedzwiedzka K."/>
            <person name="Martijn J."/>
            <person name="Lind A.E."/>
            <person name="van Eijk R."/>
            <person name="Schleper C."/>
            <person name="Guy L."/>
            <person name="Ettema T.J."/>
        </authorList>
    </citation>
    <scope>NUCLEOTIDE SEQUENCE</scope>
</reference>
<gene>
    <name evidence="1" type="ORF">LCGC14_2719740</name>
</gene>
<name>A0A0F8ZAI4_9ZZZZ</name>
<accession>A0A0F8ZAI4</accession>